<dbReference type="RefSeq" id="WP_258797773.1">
    <property type="nucleotide sequence ID" value="NZ_JANTHX010000004.1"/>
</dbReference>
<evidence type="ECO:0000313" key="4">
    <source>
        <dbReference type="EMBL" id="MCS0498772.1"/>
    </source>
</evidence>
<dbReference type="Proteomes" id="UP001205337">
    <property type="component" value="Unassembled WGS sequence"/>
</dbReference>
<evidence type="ECO:0000313" key="5">
    <source>
        <dbReference type="Proteomes" id="UP001205337"/>
    </source>
</evidence>
<name>A0ABT1ZDJ9_9MICO</name>
<dbReference type="InterPro" id="IPR018392">
    <property type="entry name" value="LysM"/>
</dbReference>
<comment type="caution">
    <text evidence="4">The sequence shown here is derived from an EMBL/GenBank/DDBJ whole genome shotgun (WGS) entry which is preliminary data.</text>
</comment>
<feature type="compositionally biased region" description="Pro residues" evidence="1">
    <location>
        <begin position="27"/>
        <end position="36"/>
    </location>
</feature>
<feature type="domain" description="LysM" evidence="3">
    <location>
        <begin position="97"/>
        <end position="143"/>
    </location>
</feature>
<feature type="chain" id="PRO_5045446417" description="LysM domain-containing protein" evidence="2">
    <location>
        <begin position="23"/>
        <end position="171"/>
    </location>
</feature>
<feature type="signal peptide" evidence="2">
    <location>
        <begin position="1"/>
        <end position="22"/>
    </location>
</feature>
<gene>
    <name evidence="4" type="ORF">NUH29_04295</name>
</gene>
<keyword evidence="2" id="KW-0732">Signal</keyword>
<sequence>MSGSRAIIAGAAVGLVCAVALGGCTPAPSPPSPTPTPGRTTASPTPSASPSSAAPAPVRTTTPTPKIGGWPIVDAVDAGPREYAIGTATLDARGVAVAYTVGSGDILDFVAERFGLPGPYIVALNQIRRGATGMLWEGDVLNLDPYTIASVGTINGEVLHEPAPTGMPEQR</sequence>
<evidence type="ECO:0000256" key="1">
    <source>
        <dbReference type="SAM" id="MobiDB-lite"/>
    </source>
</evidence>
<proteinExistence type="predicted"/>
<organism evidence="4 5">
    <name type="scientific">Protaetiibacter mangrovi</name>
    <dbReference type="NCBI Taxonomy" id="2970926"/>
    <lineage>
        <taxon>Bacteria</taxon>
        <taxon>Bacillati</taxon>
        <taxon>Actinomycetota</taxon>
        <taxon>Actinomycetes</taxon>
        <taxon>Micrococcales</taxon>
        <taxon>Microbacteriaceae</taxon>
        <taxon>Protaetiibacter</taxon>
    </lineage>
</organism>
<dbReference type="PROSITE" id="PS51257">
    <property type="entry name" value="PROKAR_LIPOPROTEIN"/>
    <property type="match status" value="1"/>
</dbReference>
<dbReference type="EMBL" id="JANTHX010000004">
    <property type="protein sequence ID" value="MCS0498772.1"/>
    <property type="molecule type" value="Genomic_DNA"/>
</dbReference>
<accession>A0ABT1ZDJ9</accession>
<keyword evidence="5" id="KW-1185">Reference proteome</keyword>
<dbReference type="PROSITE" id="PS51782">
    <property type="entry name" value="LYSM"/>
    <property type="match status" value="1"/>
</dbReference>
<reference evidence="4 5" key="1">
    <citation type="submission" date="2022-08" db="EMBL/GenBank/DDBJ databases">
        <authorList>
            <person name="Li F."/>
        </authorList>
    </citation>
    <scope>NUCLEOTIDE SEQUENCE [LARGE SCALE GENOMIC DNA]</scope>
    <source>
        <strain evidence="4 5">10F1B-8-1</strain>
    </source>
</reference>
<evidence type="ECO:0000259" key="3">
    <source>
        <dbReference type="PROSITE" id="PS51782"/>
    </source>
</evidence>
<protein>
    <recommendedName>
        <fullName evidence="3">LysM domain-containing protein</fullName>
    </recommendedName>
</protein>
<evidence type="ECO:0000256" key="2">
    <source>
        <dbReference type="SAM" id="SignalP"/>
    </source>
</evidence>
<feature type="region of interest" description="Disordered" evidence="1">
    <location>
        <begin position="27"/>
        <end position="69"/>
    </location>
</feature>
<feature type="compositionally biased region" description="Low complexity" evidence="1">
    <location>
        <begin position="37"/>
        <end position="65"/>
    </location>
</feature>